<dbReference type="EMBL" id="GBXM01050863">
    <property type="protein sequence ID" value="JAH57714.1"/>
    <property type="molecule type" value="Transcribed_RNA"/>
</dbReference>
<organism evidence="1">
    <name type="scientific">Anguilla anguilla</name>
    <name type="common">European freshwater eel</name>
    <name type="synonym">Muraena anguilla</name>
    <dbReference type="NCBI Taxonomy" id="7936"/>
    <lineage>
        <taxon>Eukaryota</taxon>
        <taxon>Metazoa</taxon>
        <taxon>Chordata</taxon>
        <taxon>Craniata</taxon>
        <taxon>Vertebrata</taxon>
        <taxon>Euteleostomi</taxon>
        <taxon>Actinopterygii</taxon>
        <taxon>Neopterygii</taxon>
        <taxon>Teleostei</taxon>
        <taxon>Anguilliformes</taxon>
        <taxon>Anguillidae</taxon>
        <taxon>Anguilla</taxon>
    </lineage>
</organism>
<reference evidence="1" key="2">
    <citation type="journal article" date="2015" name="Fish Shellfish Immunol.">
        <title>Early steps in the European eel (Anguilla anguilla)-Vibrio vulnificus interaction in the gills: Role of the RtxA13 toxin.</title>
        <authorList>
            <person name="Callol A."/>
            <person name="Pajuelo D."/>
            <person name="Ebbesson L."/>
            <person name="Teles M."/>
            <person name="MacKenzie S."/>
            <person name="Amaro C."/>
        </authorList>
    </citation>
    <scope>NUCLEOTIDE SEQUENCE</scope>
</reference>
<reference evidence="1" key="1">
    <citation type="submission" date="2014-11" db="EMBL/GenBank/DDBJ databases">
        <authorList>
            <person name="Amaro Gonzalez C."/>
        </authorList>
    </citation>
    <scope>NUCLEOTIDE SEQUENCE</scope>
</reference>
<dbReference type="AlphaFoldDB" id="A0A0E9TVJ3"/>
<accession>A0A0E9TVJ3</accession>
<protein>
    <submittedName>
        <fullName evidence="1">Uncharacterized protein</fullName>
    </submittedName>
</protein>
<evidence type="ECO:0000313" key="1">
    <source>
        <dbReference type="EMBL" id="JAH57714.1"/>
    </source>
</evidence>
<sequence length="44" mass="5254">MLTQQHHLVPASFWRHIHVGTSCSTSSRKVLNWIEIWRLCRPLQ</sequence>
<name>A0A0E9TVJ3_ANGAN</name>
<proteinExistence type="predicted"/>